<evidence type="ECO:0008006" key="4">
    <source>
        <dbReference type="Google" id="ProtNLM"/>
    </source>
</evidence>
<dbReference type="Pfam" id="PF10901">
    <property type="entry name" value="DUF2690"/>
    <property type="match status" value="1"/>
</dbReference>
<protein>
    <recommendedName>
        <fullName evidence="4">DUF2690 domain-containing protein</fullName>
    </recommendedName>
</protein>
<comment type="caution">
    <text evidence="2">The sequence shown here is derived from an EMBL/GenBank/DDBJ whole genome shotgun (WGS) entry which is preliminary data.</text>
</comment>
<organism evidence="2 3">
    <name type="scientific">Paenarthrobacter nicotinovorans</name>
    <name type="common">Arthrobacter nicotinovorans</name>
    <dbReference type="NCBI Taxonomy" id="29320"/>
    <lineage>
        <taxon>Bacteria</taxon>
        <taxon>Bacillati</taxon>
        <taxon>Actinomycetota</taxon>
        <taxon>Actinomycetes</taxon>
        <taxon>Micrococcales</taxon>
        <taxon>Micrococcaceae</taxon>
        <taxon>Paenarthrobacter</taxon>
    </lineage>
</organism>
<accession>A0ABT9TRZ6</accession>
<dbReference type="EMBL" id="JAUSSW010000017">
    <property type="protein sequence ID" value="MDQ0104448.1"/>
    <property type="molecule type" value="Genomic_DNA"/>
</dbReference>
<feature type="chain" id="PRO_5046549463" description="DUF2690 domain-containing protein" evidence="1">
    <location>
        <begin position="36"/>
        <end position="186"/>
    </location>
</feature>
<reference evidence="2 3" key="1">
    <citation type="submission" date="2023-07" db="EMBL/GenBank/DDBJ databases">
        <title>Sorghum-associated microbial communities from plants grown in Nebraska, USA.</title>
        <authorList>
            <person name="Schachtman D."/>
        </authorList>
    </citation>
    <scope>NUCLEOTIDE SEQUENCE [LARGE SCALE GENOMIC DNA]</scope>
    <source>
        <strain evidence="2 3">CC523</strain>
    </source>
</reference>
<proteinExistence type="predicted"/>
<keyword evidence="1" id="KW-0732">Signal</keyword>
<name>A0ABT9TRZ6_PAENI</name>
<evidence type="ECO:0000313" key="2">
    <source>
        <dbReference type="EMBL" id="MDQ0104448.1"/>
    </source>
</evidence>
<sequence length="186" mass="19402">MKTLRTTKITSIGAILAMLLAVAVSLLVPSGNAQASPSKAGCYAASCTGLDPSKTKCANDAYTGASKEIEGGILELRYSPSCKSNWARYTQYGHENIGTWARELIGKMARTASKAWIWIPGQAPVGSINNSVTGTFGSFGPGDTTWTAMIDGTTKVCTSVAIVFSTPSAGGSTSDRIEENYDGKCG</sequence>
<evidence type="ECO:0000313" key="3">
    <source>
        <dbReference type="Proteomes" id="UP001244563"/>
    </source>
</evidence>
<gene>
    <name evidence="2" type="ORF">J2T10_004123</name>
</gene>
<evidence type="ECO:0000256" key="1">
    <source>
        <dbReference type="SAM" id="SignalP"/>
    </source>
</evidence>
<keyword evidence="3" id="KW-1185">Reference proteome</keyword>
<dbReference type="Proteomes" id="UP001244563">
    <property type="component" value="Unassembled WGS sequence"/>
</dbReference>
<feature type="signal peptide" evidence="1">
    <location>
        <begin position="1"/>
        <end position="35"/>
    </location>
</feature>
<dbReference type="InterPro" id="IPR021224">
    <property type="entry name" value="DUF2690"/>
</dbReference>
<dbReference type="RefSeq" id="WP_306879679.1">
    <property type="nucleotide sequence ID" value="NZ_JAUSSW010000017.1"/>
</dbReference>